<evidence type="ECO:0000259" key="1">
    <source>
        <dbReference type="PROSITE" id="PS51034"/>
    </source>
</evidence>
<evidence type="ECO:0000313" key="3">
    <source>
        <dbReference type="Proteomes" id="UP000499080"/>
    </source>
</evidence>
<name>A0A4Y2NA63_ARAVE</name>
<dbReference type="PROSITE" id="PS51034">
    <property type="entry name" value="ZP_2"/>
    <property type="match status" value="1"/>
</dbReference>
<sequence>MPDTIMEVGRSINKKPLSYSTAHNLRLIVEHHVNLSSDNCMVIYRRVGLIGHFFFENTINGDVHRNLKQECVVPFILELPVDNERYYSATDSETTTFGRFYTGKGCQSVSCYSDSRHRDNLGSRVLVADRQFNCSVETIYQFHSSSSYRFLVIMLIDRVSLSCDTGKMVFKMNFVEPFSGVVQIGPKATRECTLRGDRRRTSFTLTVSPDACGSCKEHMCSPGTFVNSLYIRYHPTLERDGDDVKTVICKYQAGSIQAG</sequence>
<protein>
    <recommendedName>
        <fullName evidence="1">ZP domain-containing protein</fullName>
    </recommendedName>
</protein>
<dbReference type="PANTHER" id="PTHR46560">
    <property type="entry name" value="CYPHER, ISOFORM B"/>
    <property type="match status" value="1"/>
</dbReference>
<gene>
    <name evidence="2" type="ORF">AVEN_129148_1</name>
</gene>
<dbReference type="OrthoDB" id="6409708at2759"/>
<organism evidence="2 3">
    <name type="scientific">Araneus ventricosus</name>
    <name type="common">Orbweaver spider</name>
    <name type="synonym">Epeira ventricosa</name>
    <dbReference type="NCBI Taxonomy" id="182803"/>
    <lineage>
        <taxon>Eukaryota</taxon>
        <taxon>Metazoa</taxon>
        <taxon>Ecdysozoa</taxon>
        <taxon>Arthropoda</taxon>
        <taxon>Chelicerata</taxon>
        <taxon>Arachnida</taxon>
        <taxon>Araneae</taxon>
        <taxon>Araneomorphae</taxon>
        <taxon>Entelegynae</taxon>
        <taxon>Araneoidea</taxon>
        <taxon>Araneidae</taxon>
        <taxon>Araneus</taxon>
    </lineage>
</organism>
<dbReference type="InterPro" id="IPR001507">
    <property type="entry name" value="ZP_dom"/>
</dbReference>
<keyword evidence="3" id="KW-1185">Reference proteome</keyword>
<reference evidence="2 3" key="1">
    <citation type="journal article" date="2019" name="Sci. Rep.">
        <title>Orb-weaving spider Araneus ventricosus genome elucidates the spidroin gene catalogue.</title>
        <authorList>
            <person name="Kono N."/>
            <person name="Nakamura H."/>
            <person name="Ohtoshi R."/>
            <person name="Moran D.A.P."/>
            <person name="Shinohara A."/>
            <person name="Yoshida Y."/>
            <person name="Fujiwara M."/>
            <person name="Mori M."/>
            <person name="Tomita M."/>
            <person name="Arakawa K."/>
        </authorList>
    </citation>
    <scope>NUCLEOTIDE SEQUENCE [LARGE SCALE GENOMIC DNA]</scope>
</reference>
<proteinExistence type="predicted"/>
<feature type="domain" description="ZP" evidence="1">
    <location>
        <begin position="162"/>
        <end position="259"/>
    </location>
</feature>
<accession>A0A4Y2NA63</accession>
<dbReference type="PANTHER" id="PTHR46560:SF11">
    <property type="entry name" value="GH09980P"/>
    <property type="match status" value="1"/>
</dbReference>
<dbReference type="Proteomes" id="UP000499080">
    <property type="component" value="Unassembled WGS sequence"/>
</dbReference>
<comment type="caution">
    <text evidence="2">The sequence shown here is derived from an EMBL/GenBank/DDBJ whole genome shotgun (WGS) entry which is preliminary data.</text>
</comment>
<dbReference type="EMBL" id="BGPR01008626">
    <property type="protein sequence ID" value="GBN35037.1"/>
    <property type="molecule type" value="Genomic_DNA"/>
</dbReference>
<evidence type="ECO:0000313" key="2">
    <source>
        <dbReference type="EMBL" id="GBN35037.1"/>
    </source>
</evidence>
<dbReference type="AlphaFoldDB" id="A0A4Y2NA63"/>